<keyword evidence="6 11" id="KW-0159">Chromosome partition</keyword>
<keyword evidence="15" id="KW-1185">Reference proteome</keyword>
<accession>A0A6N7EVE5</accession>
<dbReference type="NCBIfam" id="TIGR02224">
    <property type="entry name" value="recomb_XerC"/>
    <property type="match status" value="1"/>
</dbReference>
<reference evidence="14 15" key="1">
    <citation type="submission" date="2019-10" db="EMBL/GenBank/DDBJ databases">
        <title>Cardiobacteriales fam. a chemoheterotrophic member of the order Cardiobacteriales, and proposal of Cardiobacteriales fam. nov.</title>
        <authorList>
            <person name="Wang C."/>
        </authorList>
    </citation>
    <scope>NUCLEOTIDE SEQUENCE [LARGE SCALE GENOMIC DNA]</scope>
    <source>
        <strain evidence="14 15">ML27</strain>
    </source>
</reference>
<keyword evidence="5 11" id="KW-0132">Cell division</keyword>
<feature type="active site" evidence="11">
    <location>
        <position position="187"/>
    </location>
</feature>
<evidence type="ECO:0000256" key="11">
    <source>
        <dbReference type="HAMAP-Rule" id="MF_01808"/>
    </source>
</evidence>
<feature type="active site" evidence="11">
    <location>
        <position position="163"/>
    </location>
</feature>
<feature type="active site" description="O-(3'-phospho-DNA)-tyrosine intermediate" evidence="11">
    <location>
        <position position="301"/>
    </location>
</feature>
<evidence type="ECO:0000256" key="9">
    <source>
        <dbReference type="ARBA" id="ARBA00023172"/>
    </source>
</evidence>
<feature type="active site" evidence="11">
    <location>
        <position position="292"/>
    </location>
</feature>
<feature type="domain" description="Tyr recombinase" evidence="12">
    <location>
        <begin position="119"/>
        <end position="314"/>
    </location>
</feature>
<evidence type="ECO:0000313" key="15">
    <source>
        <dbReference type="Proteomes" id="UP000471298"/>
    </source>
</evidence>
<feature type="active site" evidence="11">
    <location>
        <position position="266"/>
    </location>
</feature>
<dbReference type="HAMAP" id="MF_01808">
    <property type="entry name" value="Recomb_XerC_XerD"/>
    <property type="match status" value="1"/>
</dbReference>
<comment type="caution">
    <text evidence="14">The sequence shown here is derived from an EMBL/GenBank/DDBJ whole genome shotgun (WGS) entry which is preliminary data.</text>
</comment>
<dbReference type="PANTHER" id="PTHR30349:SF81">
    <property type="entry name" value="TYROSINE RECOMBINASE XERC"/>
    <property type="match status" value="1"/>
</dbReference>
<dbReference type="InParanoid" id="A0A6N7EVE5"/>
<dbReference type="NCBIfam" id="NF001399">
    <property type="entry name" value="PRK00283.1"/>
    <property type="match status" value="1"/>
</dbReference>
<evidence type="ECO:0000259" key="13">
    <source>
        <dbReference type="PROSITE" id="PS51900"/>
    </source>
</evidence>
<keyword evidence="4 11" id="KW-0963">Cytoplasm</keyword>
<dbReference type="InterPro" id="IPR011931">
    <property type="entry name" value="Recomb_XerC"/>
</dbReference>
<dbReference type="InterPro" id="IPR050090">
    <property type="entry name" value="Tyrosine_recombinase_XerCD"/>
</dbReference>
<dbReference type="Pfam" id="PF00589">
    <property type="entry name" value="Phage_integrase"/>
    <property type="match status" value="1"/>
</dbReference>
<dbReference type="FunCoup" id="A0A6N7EVE5">
    <property type="interactions" value="40"/>
</dbReference>
<dbReference type="GO" id="GO:0005737">
    <property type="term" value="C:cytoplasm"/>
    <property type="evidence" value="ECO:0007669"/>
    <property type="project" value="UniProtKB-SubCell"/>
</dbReference>
<dbReference type="RefSeq" id="WP_152810436.1">
    <property type="nucleotide sequence ID" value="NZ_WHNW01000007.1"/>
</dbReference>
<evidence type="ECO:0000256" key="10">
    <source>
        <dbReference type="ARBA" id="ARBA00023306"/>
    </source>
</evidence>
<keyword evidence="8 11" id="KW-0238">DNA-binding</keyword>
<dbReference type="GO" id="GO:0007059">
    <property type="term" value="P:chromosome segregation"/>
    <property type="evidence" value="ECO:0007669"/>
    <property type="project" value="UniProtKB-UniRule"/>
</dbReference>
<proteinExistence type="inferred from homology"/>
<evidence type="ECO:0000256" key="3">
    <source>
        <dbReference type="ARBA" id="ARBA00015804"/>
    </source>
</evidence>
<dbReference type="PANTHER" id="PTHR30349">
    <property type="entry name" value="PHAGE INTEGRASE-RELATED"/>
    <property type="match status" value="1"/>
</dbReference>
<comment type="subcellular location">
    <subcellularLocation>
        <location evidence="1 11">Cytoplasm</location>
    </subcellularLocation>
</comment>
<comment type="subunit">
    <text evidence="11">Forms a cyclic heterotetrameric complex composed of two molecules of XerC and two molecules of XerD.</text>
</comment>
<keyword evidence="10 11" id="KW-0131">Cell cycle</keyword>
<name>A0A6N7EVE5_9GAMM</name>
<sequence>MTNHGHTNYHQQPFDRIENEIPSFLRHLTAERQLSALTVSSYARDLNQFIGWLSRAELPTVDARTIQYYLAYLSRKNMAPSSIARQLSSLRQYFNYLVQLKFIAVNPVSDIRPPKQVKKLPNALSVDKLSQLLDTAHASIDMTSPLSIRDMAMIELLYSSGIRVAELAGLNLSDIDLTDNQMRVLGKGNKPRIALIGQLAKIALTNWLAIRKQWLQQDSKQPTEPTQLSDALFISDKGSRLSIRSIQLRIKAWGKALDANLDLHPHLFRHSFASHLLQSSGDLRAVQELLGHSDISSTQVYTHLDFQHLASVYDKAHPRAKKNIDKADKAEKADRAD</sequence>
<dbReference type="GO" id="GO:0009037">
    <property type="term" value="F:tyrosine-based site-specific recombinase activity"/>
    <property type="evidence" value="ECO:0007669"/>
    <property type="project" value="UniProtKB-UniRule"/>
</dbReference>
<dbReference type="Proteomes" id="UP000471298">
    <property type="component" value="Unassembled WGS sequence"/>
</dbReference>
<protein>
    <recommendedName>
        <fullName evidence="3 11">Tyrosine recombinase XerC</fullName>
    </recommendedName>
</protein>
<evidence type="ECO:0000256" key="4">
    <source>
        <dbReference type="ARBA" id="ARBA00022490"/>
    </source>
</evidence>
<dbReference type="GO" id="GO:0003677">
    <property type="term" value="F:DNA binding"/>
    <property type="evidence" value="ECO:0007669"/>
    <property type="project" value="UniProtKB-UniRule"/>
</dbReference>
<dbReference type="Gene3D" id="1.10.150.130">
    <property type="match status" value="1"/>
</dbReference>
<keyword evidence="9 11" id="KW-0233">DNA recombination</keyword>
<evidence type="ECO:0000256" key="2">
    <source>
        <dbReference type="ARBA" id="ARBA00006657"/>
    </source>
</evidence>
<dbReference type="GO" id="GO:0051301">
    <property type="term" value="P:cell division"/>
    <property type="evidence" value="ECO:0007669"/>
    <property type="project" value="UniProtKB-UniRule"/>
</dbReference>
<feature type="domain" description="Core-binding (CB)" evidence="13">
    <location>
        <begin position="15"/>
        <end position="98"/>
    </location>
</feature>
<evidence type="ECO:0000256" key="7">
    <source>
        <dbReference type="ARBA" id="ARBA00022908"/>
    </source>
</evidence>
<dbReference type="GO" id="GO:0006313">
    <property type="term" value="P:DNA transposition"/>
    <property type="evidence" value="ECO:0007669"/>
    <property type="project" value="UniProtKB-UniRule"/>
</dbReference>
<dbReference type="EMBL" id="WHNW01000007">
    <property type="protein sequence ID" value="MPV86442.1"/>
    <property type="molecule type" value="Genomic_DNA"/>
</dbReference>
<dbReference type="SUPFAM" id="SSF56349">
    <property type="entry name" value="DNA breaking-rejoining enzymes"/>
    <property type="match status" value="1"/>
</dbReference>
<dbReference type="InterPro" id="IPR002104">
    <property type="entry name" value="Integrase_catalytic"/>
</dbReference>
<evidence type="ECO:0000256" key="6">
    <source>
        <dbReference type="ARBA" id="ARBA00022829"/>
    </source>
</evidence>
<evidence type="ECO:0000256" key="5">
    <source>
        <dbReference type="ARBA" id="ARBA00022618"/>
    </source>
</evidence>
<evidence type="ECO:0000256" key="1">
    <source>
        <dbReference type="ARBA" id="ARBA00004496"/>
    </source>
</evidence>
<organism evidence="14 15">
    <name type="scientific">Ostreibacterium oceani</name>
    <dbReference type="NCBI Taxonomy" id="2654998"/>
    <lineage>
        <taxon>Bacteria</taxon>
        <taxon>Pseudomonadati</taxon>
        <taxon>Pseudomonadota</taxon>
        <taxon>Gammaproteobacteria</taxon>
        <taxon>Cardiobacteriales</taxon>
        <taxon>Ostreibacteriaceae</taxon>
        <taxon>Ostreibacterium</taxon>
    </lineage>
</organism>
<dbReference type="PROSITE" id="PS51900">
    <property type="entry name" value="CB"/>
    <property type="match status" value="1"/>
</dbReference>
<evidence type="ECO:0000256" key="8">
    <source>
        <dbReference type="ARBA" id="ARBA00023125"/>
    </source>
</evidence>
<dbReference type="CDD" id="cd00798">
    <property type="entry name" value="INT_XerDC_C"/>
    <property type="match status" value="1"/>
</dbReference>
<dbReference type="Gene3D" id="1.10.443.10">
    <property type="entry name" value="Intergrase catalytic core"/>
    <property type="match status" value="1"/>
</dbReference>
<comment type="function">
    <text evidence="11">Site-specific tyrosine recombinase, which acts by catalyzing the cutting and rejoining of the recombining DNA molecules. The XerC-XerD complex is essential to convert dimers of the bacterial chromosome into monomers to permit their segregation at cell division. It also contributes to the segregational stability of plasmids.</text>
</comment>
<comment type="similarity">
    <text evidence="2 11">Belongs to the 'phage' integrase family. XerC subfamily.</text>
</comment>
<dbReference type="Pfam" id="PF02899">
    <property type="entry name" value="Phage_int_SAM_1"/>
    <property type="match status" value="1"/>
</dbReference>
<keyword evidence="7 11" id="KW-0229">DNA integration</keyword>
<dbReference type="InterPro" id="IPR010998">
    <property type="entry name" value="Integrase_recombinase_N"/>
</dbReference>
<dbReference type="InterPro" id="IPR044068">
    <property type="entry name" value="CB"/>
</dbReference>
<dbReference type="InterPro" id="IPR004107">
    <property type="entry name" value="Integrase_SAM-like_N"/>
</dbReference>
<dbReference type="InterPro" id="IPR011010">
    <property type="entry name" value="DNA_brk_join_enz"/>
</dbReference>
<feature type="active site" evidence="11">
    <location>
        <position position="269"/>
    </location>
</feature>
<gene>
    <name evidence="11 14" type="primary">xerC</name>
    <name evidence="14" type="ORF">GCU85_06825</name>
</gene>
<dbReference type="AlphaFoldDB" id="A0A6N7EVE5"/>
<dbReference type="PROSITE" id="PS51898">
    <property type="entry name" value="TYR_RECOMBINASE"/>
    <property type="match status" value="1"/>
</dbReference>
<evidence type="ECO:0000259" key="12">
    <source>
        <dbReference type="PROSITE" id="PS51898"/>
    </source>
</evidence>
<dbReference type="InterPro" id="IPR013762">
    <property type="entry name" value="Integrase-like_cat_sf"/>
</dbReference>
<evidence type="ECO:0000313" key="14">
    <source>
        <dbReference type="EMBL" id="MPV86442.1"/>
    </source>
</evidence>
<dbReference type="InterPro" id="IPR023009">
    <property type="entry name" value="Tyrosine_recombinase_XerC/XerD"/>
</dbReference>